<feature type="signal peptide" evidence="1">
    <location>
        <begin position="1"/>
        <end position="19"/>
    </location>
</feature>
<dbReference type="EMBL" id="JAFNEN010000414">
    <property type="protein sequence ID" value="KAG8183541.1"/>
    <property type="molecule type" value="Genomic_DNA"/>
</dbReference>
<sequence length="71" mass="7618">MRVIFVVFLLCLLASCTFAKHSHHSKGHAPAEKPGECSKEVKCPDVSNVPGAYCKPTKDKNGCVIACQCIA</sequence>
<dbReference type="AlphaFoldDB" id="A0AAV6UJV9"/>
<feature type="chain" id="PRO_5043933246" evidence="1">
    <location>
        <begin position="20"/>
        <end position="71"/>
    </location>
</feature>
<dbReference type="PROSITE" id="PS51257">
    <property type="entry name" value="PROKAR_LIPOPROTEIN"/>
    <property type="match status" value="1"/>
</dbReference>
<evidence type="ECO:0000313" key="2">
    <source>
        <dbReference type="EMBL" id="KAG8183541.1"/>
    </source>
</evidence>
<gene>
    <name evidence="2" type="ORF">JTE90_003888</name>
</gene>
<proteinExistence type="predicted"/>
<organism evidence="2 3">
    <name type="scientific">Oedothorax gibbosus</name>
    <dbReference type="NCBI Taxonomy" id="931172"/>
    <lineage>
        <taxon>Eukaryota</taxon>
        <taxon>Metazoa</taxon>
        <taxon>Ecdysozoa</taxon>
        <taxon>Arthropoda</taxon>
        <taxon>Chelicerata</taxon>
        <taxon>Arachnida</taxon>
        <taxon>Araneae</taxon>
        <taxon>Araneomorphae</taxon>
        <taxon>Entelegynae</taxon>
        <taxon>Araneoidea</taxon>
        <taxon>Linyphiidae</taxon>
        <taxon>Erigoninae</taxon>
        <taxon>Oedothorax</taxon>
    </lineage>
</organism>
<dbReference type="Proteomes" id="UP000827092">
    <property type="component" value="Unassembled WGS sequence"/>
</dbReference>
<comment type="caution">
    <text evidence="2">The sequence shown here is derived from an EMBL/GenBank/DDBJ whole genome shotgun (WGS) entry which is preliminary data.</text>
</comment>
<reference evidence="2 3" key="1">
    <citation type="journal article" date="2022" name="Nat. Ecol. Evol.">
        <title>A masculinizing supergene underlies an exaggerated male reproductive morph in a spider.</title>
        <authorList>
            <person name="Hendrickx F."/>
            <person name="De Corte Z."/>
            <person name="Sonet G."/>
            <person name="Van Belleghem S.M."/>
            <person name="Kostlbacher S."/>
            <person name="Vangestel C."/>
        </authorList>
    </citation>
    <scope>NUCLEOTIDE SEQUENCE [LARGE SCALE GENOMIC DNA]</scope>
    <source>
        <strain evidence="2">W744_W776</strain>
    </source>
</reference>
<name>A0AAV6UJV9_9ARAC</name>
<evidence type="ECO:0000313" key="3">
    <source>
        <dbReference type="Proteomes" id="UP000827092"/>
    </source>
</evidence>
<keyword evidence="3" id="KW-1185">Reference proteome</keyword>
<evidence type="ECO:0000256" key="1">
    <source>
        <dbReference type="SAM" id="SignalP"/>
    </source>
</evidence>
<protein>
    <submittedName>
        <fullName evidence="2">Uncharacterized protein</fullName>
    </submittedName>
</protein>
<accession>A0AAV6UJV9</accession>
<keyword evidence="1" id="KW-0732">Signal</keyword>